<organism evidence="3 4">
    <name type="scientific">Porcisia hertigi</name>
    <dbReference type="NCBI Taxonomy" id="2761500"/>
    <lineage>
        <taxon>Eukaryota</taxon>
        <taxon>Discoba</taxon>
        <taxon>Euglenozoa</taxon>
        <taxon>Kinetoplastea</taxon>
        <taxon>Metakinetoplastina</taxon>
        <taxon>Trypanosomatida</taxon>
        <taxon>Trypanosomatidae</taxon>
        <taxon>Leishmaniinae</taxon>
        <taxon>Porcisia</taxon>
    </lineage>
</organism>
<dbReference type="RefSeq" id="XP_067755213.1">
    <property type="nucleotide sequence ID" value="XM_067900007.1"/>
</dbReference>
<reference evidence="3 4" key="1">
    <citation type="submission" date="2021-02" db="EMBL/GenBank/DDBJ databases">
        <title>Porcisia hertigi Genome sequencing and assembly.</title>
        <authorList>
            <person name="Almutairi H."/>
            <person name="Gatherer D."/>
        </authorList>
    </citation>
    <scope>NUCLEOTIDE SEQUENCE [LARGE SCALE GENOMIC DNA]</scope>
    <source>
        <strain evidence="3 4">C119</strain>
    </source>
</reference>
<keyword evidence="2" id="KW-1133">Transmembrane helix</keyword>
<evidence type="ECO:0000313" key="4">
    <source>
        <dbReference type="Proteomes" id="UP000674318"/>
    </source>
</evidence>
<accession>A0A836I6P6</accession>
<feature type="compositionally biased region" description="Low complexity" evidence="1">
    <location>
        <begin position="228"/>
        <end position="249"/>
    </location>
</feature>
<name>A0A836I6P6_9TRYP</name>
<evidence type="ECO:0000313" key="3">
    <source>
        <dbReference type="EMBL" id="KAG5497745.1"/>
    </source>
</evidence>
<keyword evidence="2" id="KW-0472">Membrane</keyword>
<feature type="region of interest" description="Disordered" evidence="1">
    <location>
        <begin position="225"/>
        <end position="249"/>
    </location>
</feature>
<dbReference type="GeneID" id="94290084"/>
<dbReference type="AlphaFoldDB" id="A0A836I6P6"/>
<dbReference type="EMBL" id="JAFJZO010000031">
    <property type="protein sequence ID" value="KAG5497745.1"/>
    <property type="molecule type" value="Genomic_DNA"/>
</dbReference>
<protein>
    <submittedName>
        <fullName evidence="3">Uncharacterized protein</fullName>
    </submittedName>
</protein>
<keyword evidence="4" id="KW-1185">Reference proteome</keyword>
<comment type="caution">
    <text evidence="3">The sequence shown here is derived from an EMBL/GenBank/DDBJ whole genome shotgun (WGS) entry which is preliminary data.</text>
</comment>
<feature type="compositionally biased region" description="Polar residues" evidence="1">
    <location>
        <begin position="37"/>
        <end position="55"/>
    </location>
</feature>
<feature type="transmembrane region" description="Helical" evidence="2">
    <location>
        <begin position="109"/>
        <end position="128"/>
    </location>
</feature>
<evidence type="ECO:0000256" key="2">
    <source>
        <dbReference type="SAM" id="Phobius"/>
    </source>
</evidence>
<dbReference type="KEGG" id="phet:94290084"/>
<gene>
    <name evidence="3" type="ORF">JKF63_04012</name>
</gene>
<sequence length="249" mass="27322">MWRALQRTWSPLPRMVVTRWQSTGGDAGAAAAAAVPPTNQSEEANKVNSMASGTTPGAAGGRSIPQCSADSAPYRFAADEVLDAMKKRDFNAVQTHATKLVQSRWREEYNVPAACVVIFAVMWYWIAWTRRSVRRKCEAIKASTKQQTEEMVKIVRDMTERWKSDMAKANKQMQGIIDKNSELTRDIDRMTTALRSCSIRPTAASASAMLPTASVVKRVALLDEETPAEAAPTAAGERGEATAVAREDE</sequence>
<proteinExistence type="predicted"/>
<evidence type="ECO:0000256" key="1">
    <source>
        <dbReference type="SAM" id="MobiDB-lite"/>
    </source>
</evidence>
<feature type="region of interest" description="Disordered" evidence="1">
    <location>
        <begin position="28"/>
        <end position="66"/>
    </location>
</feature>
<dbReference type="Proteomes" id="UP000674318">
    <property type="component" value="Unassembled WGS sequence"/>
</dbReference>
<keyword evidence="2" id="KW-0812">Transmembrane</keyword>
<dbReference type="OrthoDB" id="265173at2759"/>